<evidence type="ECO:0000313" key="8">
    <source>
        <dbReference type="EMBL" id="KAK2614268.1"/>
    </source>
</evidence>
<accession>A0AAD9W942</accession>
<evidence type="ECO:0000256" key="6">
    <source>
        <dbReference type="RuleBase" id="RU000461"/>
    </source>
</evidence>
<dbReference type="InterPro" id="IPR050121">
    <property type="entry name" value="Cytochrome_P450_monoxygenase"/>
</dbReference>
<dbReference type="InterPro" id="IPR001128">
    <property type="entry name" value="Cyt_P450"/>
</dbReference>
<organism evidence="8 9">
    <name type="scientific">Phomopsis amygdali</name>
    <name type="common">Fusicoccum amygdali</name>
    <dbReference type="NCBI Taxonomy" id="1214568"/>
    <lineage>
        <taxon>Eukaryota</taxon>
        <taxon>Fungi</taxon>
        <taxon>Dikarya</taxon>
        <taxon>Ascomycota</taxon>
        <taxon>Pezizomycotina</taxon>
        <taxon>Sordariomycetes</taxon>
        <taxon>Sordariomycetidae</taxon>
        <taxon>Diaporthales</taxon>
        <taxon>Diaporthaceae</taxon>
        <taxon>Diaporthe</taxon>
    </lineage>
</organism>
<dbReference type="FunFam" id="1.10.630.10:FF:000050">
    <property type="entry name" value="Cytochrome P450 monooxygenase"/>
    <property type="match status" value="1"/>
</dbReference>
<dbReference type="InterPro" id="IPR002401">
    <property type="entry name" value="Cyt_P450_E_grp-I"/>
</dbReference>
<comment type="caution">
    <text evidence="8">The sequence shown here is derived from an EMBL/GenBank/DDBJ whole genome shotgun (WGS) entry which is preliminary data.</text>
</comment>
<keyword evidence="6" id="KW-0560">Oxidoreductase</keyword>
<dbReference type="PROSITE" id="PS00086">
    <property type="entry name" value="CYTOCHROME_P450"/>
    <property type="match status" value="1"/>
</dbReference>
<keyword evidence="9" id="KW-1185">Reference proteome</keyword>
<dbReference type="EMBL" id="JAUJFL010000001">
    <property type="protein sequence ID" value="KAK2614268.1"/>
    <property type="molecule type" value="Genomic_DNA"/>
</dbReference>
<evidence type="ECO:0000313" key="9">
    <source>
        <dbReference type="Proteomes" id="UP001265746"/>
    </source>
</evidence>
<feature type="binding site" description="axial binding residue" evidence="5">
    <location>
        <position position="448"/>
    </location>
    <ligand>
        <name>heme</name>
        <dbReference type="ChEBI" id="CHEBI:30413"/>
    </ligand>
    <ligandPart>
        <name>Fe</name>
        <dbReference type="ChEBI" id="CHEBI:18248"/>
    </ligandPart>
</feature>
<dbReference type="SUPFAM" id="SSF48264">
    <property type="entry name" value="Cytochrome P450"/>
    <property type="match status" value="1"/>
</dbReference>
<reference evidence="8" key="1">
    <citation type="submission" date="2023-06" db="EMBL/GenBank/DDBJ databases">
        <authorList>
            <person name="Noh H."/>
        </authorList>
    </citation>
    <scope>NUCLEOTIDE SEQUENCE</scope>
    <source>
        <strain evidence="8">DUCC20226</strain>
    </source>
</reference>
<protein>
    <submittedName>
        <fullName evidence="8">Uncharacterized protein</fullName>
    </submittedName>
</protein>
<dbReference type="PANTHER" id="PTHR24305:SF190">
    <property type="entry name" value="P450, PUTATIVE (EUROFUNG)-RELATED"/>
    <property type="match status" value="1"/>
</dbReference>
<evidence type="ECO:0000256" key="4">
    <source>
        <dbReference type="ARBA" id="ARBA00023004"/>
    </source>
</evidence>
<evidence type="ECO:0000256" key="7">
    <source>
        <dbReference type="SAM" id="Phobius"/>
    </source>
</evidence>
<keyword evidence="6" id="KW-0503">Monooxygenase</keyword>
<gene>
    <name evidence="8" type="ORF">N8I77_001114</name>
</gene>
<keyword evidence="7" id="KW-1133">Transmembrane helix</keyword>
<proteinExistence type="inferred from homology"/>
<evidence type="ECO:0000256" key="3">
    <source>
        <dbReference type="ARBA" id="ARBA00022723"/>
    </source>
</evidence>
<feature type="transmembrane region" description="Helical" evidence="7">
    <location>
        <begin position="6"/>
        <end position="34"/>
    </location>
</feature>
<sequence length="502" mass="57081">MNDLRILIGATSTSGLILRCIAALAGTTILYSLIRAAISPLKSAPGPFAARFSRLWYLQKVWTGELPRLNADLHRKYGPVVRLAPNEYSLDDPAAIKTIYGLGTTFTKGPWYTASGLPFKKDWNMFQMAENDKHIEIRKKLAGLYTMSSLLKMEVQVDECISLIETRFRELARASAALDLQQWMQCYAFDVIGNITVAKRFGFLDAGKDEMNLIQSLDFFLVYAARVGIYPELHKYLFIYGAAGARAMIKIMKFVREEMNHYAADKPIGDNFFLARALRLHKEKPEYFTDTEVYNTTAANINAGSDTTSISLTAVMWNLLKHPEAFAKLRAEIDKMIEDGDITESVTFSDTQKMPYLQAVIKESLRIHPAAGLPLQRVVPKGGVELAGQFFPEGTYVGINSWVAHRNSEVFGERVDDFRPERWLTGDEETKRKMERYFLTFGHGARTCLGKNISMMEMCKLIPQLVRKFDFKLEDPNAQLKTYNAWFVKQADLKVTVRERRH</sequence>
<keyword evidence="3 5" id="KW-0479">Metal-binding</keyword>
<dbReference type="PANTHER" id="PTHR24305">
    <property type="entry name" value="CYTOCHROME P450"/>
    <property type="match status" value="1"/>
</dbReference>
<comment type="similarity">
    <text evidence="6">Belongs to the cytochrome P450 family.</text>
</comment>
<dbReference type="GO" id="GO:0016705">
    <property type="term" value="F:oxidoreductase activity, acting on paired donors, with incorporation or reduction of molecular oxygen"/>
    <property type="evidence" value="ECO:0007669"/>
    <property type="project" value="InterPro"/>
</dbReference>
<keyword evidence="4 5" id="KW-0408">Iron</keyword>
<dbReference type="InterPro" id="IPR036396">
    <property type="entry name" value="Cyt_P450_sf"/>
</dbReference>
<name>A0AAD9W942_PHOAM</name>
<dbReference type="GO" id="GO:0004497">
    <property type="term" value="F:monooxygenase activity"/>
    <property type="evidence" value="ECO:0007669"/>
    <property type="project" value="UniProtKB-KW"/>
</dbReference>
<evidence type="ECO:0000256" key="2">
    <source>
        <dbReference type="ARBA" id="ARBA00022617"/>
    </source>
</evidence>
<evidence type="ECO:0000256" key="1">
    <source>
        <dbReference type="ARBA" id="ARBA00001971"/>
    </source>
</evidence>
<dbReference type="Pfam" id="PF00067">
    <property type="entry name" value="p450"/>
    <property type="match status" value="1"/>
</dbReference>
<dbReference type="PRINTS" id="PR00463">
    <property type="entry name" value="EP450I"/>
</dbReference>
<dbReference type="GO" id="GO:0005506">
    <property type="term" value="F:iron ion binding"/>
    <property type="evidence" value="ECO:0007669"/>
    <property type="project" value="InterPro"/>
</dbReference>
<dbReference type="GO" id="GO:0020037">
    <property type="term" value="F:heme binding"/>
    <property type="evidence" value="ECO:0007669"/>
    <property type="project" value="InterPro"/>
</dbReference>
<dbReference type="Gene3D" id="1.10.630.10">
    <property type="entry name" value="Cytochrome P450"/>
    <property type="match status" value="1"/>
</dbReference>
<keyword evidence="7" id="KW-0812">Transmembrane</keyword>
<dbReference type="PRINTS" id="PR00385">
    <property type="entry name" value="P450"/>
</dbReference>
<comment type="cofactor">
    <cofactor evidence="1 5">
        <name>heme</name>
        <dbReference type="ChEBI" id="CHEBI:30413"/>
    </cofactor>
</comment>
<keyword evidence="2 5" id="KW-0349">Heme</keyword>
<evidence type="ECO:0000256" key="5">
    <source>
        <dbReference type="PIRSR" id="PIRSR602401-1"/>
    </source>
</evidence>
<dbReference type="InterPro" id="IPR017972">
    <property type="entry name" value="Cyt_P450_CS"/>
</dbReference>
<keyword evidence="7" id="KW-0472">Membrane</keyword>
<dbReference type="AlphaFoldDB" id="A0AAD9W942"/>
<dbReference type="Proteomes" id="UP001265746">
    <property type="component" value="Unassembled WGS sequence"/>
</dbReference>
<dbReference type="CDD" id="cd11060">
    <property type="entry name" value="CYP57A1-like"/>
    <property type="match status" value="1"/>
</dbReference>